<dbReference type="SUPFAM" id="SSF52172">
    <property type="entry name" value="CheY-like"/>
    <property type="match status" value="1"/>
</dbReference>
<dbReference type="Gene3D" id="3.60.40.10">
    <property type="entry name" value="PPM-type phosphatase domain"/>
    <property type="match status" value="1"/>
</dbReference>
<dbReference type="GO" id="GO:0000160">
    <property type="term" value="P:phosphorelay signal transduction system"/>
    <property type="evidence" value="ECO:0007669"/>
    <property type="project" value="InterPro"/>
</dbReference>
<dbReference type="STRING" id="1220495.SAMN05216288_0220"/>
<dbReference type="Gene3D" id="3.30.565.10">
    <property type="entry name" value="Histidine kinase-like ATPase, C-terminal domain"/>
    <property type="match status" value="1"/>
</dbReference>
<dbReference type="GO" id="GO:0016791">
    <property type="term" value="F:phosphatase activity"/>
    <property type="evidence" value="ECO:0007669"/>
    <property type="project" value="TreeGrafter"/>
</dbReference>
<dbReference type="Pfam" id="PF00072">
    <property type="entry name" value="Response_reg"/>
    <property type="match status" value="1"/>
</dbReference>
<dbReference type="InterPro" id="IPR052016">
    <property type="entry name" value="Bact_Sigma-Reg"/>
</dbReference>
<dbReference type="InterPro" id="IPR001932">
    <property type="entry name" value="PPM-type_phosphatase-like_dom"/>
</dbReference>
<organism evidence="4 5">
    <name type="scientific">Phytopseudomonas punonensis</name>
    <dbReference type="NCBI Taxonomy" id="1220495"/>
    <lineage>
        <taxon>Bacteria</taxon>
        <taxon>Pseudomonadati</taxon>
        <taxon>Pseudomonadota</taxon>
        <taxon>Gammaproteobacteria</taxon>
        <taxon>Pseudomonadales</taxon>
        <taxon>Pseudomonadaceae</taxon>
        <taxon>Phytopseudomonas</taxon>
    </lineage>
</organism>
<evidence type="ECO:0000259" key="3">
    <source>
        <dbReference type="PROSITE" id="PS50110"/>
    </source>
</evidence>
<dbReference type="InterPro" id="IPR001789">
    <property type="entry name" value="Sig_transdc_resp-reg_receiver"/>
</dbReference>
<feature type="modified residue" description="4-aspartylphosphate" evidence="2">
    <location>
        <position position="56"/>
    </location>
</feature>
<dbReference type="Gene3D" id="3.40.50.2300">
    <property type="match status" value="1"/>
</dbReference>
<evidence type="ECO:0000256" key="1">
    <source>
        <dbReference type="ARBA" id="ARBA00022801"/>
    </source>
</evidence>
<dbReference type="SUPFAM" id="SSF55874">
    <property type="entry name" value="ATPase domain of HSP90 chaperone/DNA topoisomerase II/histidine kinase"/>
    <property type="match status" value="1"/>
</dbReference>
<dbReference type="PROSITE" id="PS50110">
    <property type="entry name" value="RESPONSE_REGULATORY"/>
    <property type="match status" value="1"/>
</dbReference>
<protein>
    <submittedName>
        <fullName evidence="4">Histidine kinase-like ATPase domain-containing protein</fullName>
    </submittedName>
</protein>
<reference evidence="5" key="1">
    <citation type="submission" date="2016-11" db="EMBL/GenBank/DDBJ databases">
        <authorList>
            <person name="Varghese N."/>
            <person name="Submissions S."/>
        </authorList>
    </citation>
    <scope>NUCLEOTIDE SEQUENCE [LARGE SCALE GENOMIC DNA]</scope>
    <source>
        <strain evidence="5">CECT 8089</strain>
    </source>
</reference>
<keyword evidence="4" id="KW-0418">Kinase</keyword>
<evidence type="ECO:0000313" key="5">
    <source>
        <dbReference type="Proteomes" id="UP000184305"/>
    </source>
</evidence>
<accession>A0A1M7N875</accession>
<gene>
    <name evidence="4" type="ORF">SAMN05216288_0220</name>
</gene>
<dbReference type="SMART" id="SM00331">
    <property type="entry name" value="PP2C_SIG"/>
    <property type="match status" value="1"/>
</dbReference>
<feature type="domain" description="Response regulatory" evidence="3">
    <location>
        <begin position="7"/>
        <end position="123"/>
    </location>
</feature>
<dbReference type="PANTHER" id="PTHR43156:SF2">
    <property type="entry name" value="STAGE II SPORULATION PROTEIN E"/>
    <property type="match status" value="1"/>
</dbReference>
<keyword evidence="2" id="KW-0597">Phosphoprotein</keyword>
<dbReference type="InterPro" id="IPR036890">
    <property type="entry name" value="HATPase_C_sf"/>
</dbReference>
<dbReference type="InterPro" id="IPR011006">
    <property type="entry name" value="CheY-like_superfamily"/>
</dbReference>
<sequence>MNASSLTILIAEDSATDRMLLSTIVGRQGHRVLAAANGLEAVALFESQRPQLVLMDALMPVMDGFEAARRIKAMAGEAMVPIIFLTSLSEEEALVSCLEAGGDDFLAKPYSRVILEAKIKAMDRMRSLHQEVLRQRDQIARHNEHLQNEQLVAKAVFDKVAHSGCLGAGNIRYLQSPYALFNGDLLLAAFHPSGDMHVLLGDFTGHGLPAAIGAMPLAEVFYRMTGKGHSLVEILHEGNAKLRRILPRGVFCCATLLNISFRRRVVEFWGGGLPAGYVLRHGSGERVPLVSRHLPLGVLDPDSFRDDYESYSLELGDRVFLLSDGVLEAQNEHDELFGEKRLLEVLDVSRDPSTLFADIQQALQNFHGEARDDVSLVEVTMVEDDAVIRPPLSPGELRAGPEHWSARYDFRGSTLRDFYPLPHLLQLLLEVPGLRGNGGNLYSVLCELYTNALEHGVLALDSSLKCDAAGFGEYYRLRAERLDALQDGCVSVAFDVRQEEGGGRLILTVEDSGAGFDSAAVMTHQRKAGGFSGRGMGLIRELSERSEWSADGRRVSVEFSWVAQA</sequence>
<evidence type="ECO:0000313" key="4">
    <source>
        <dbReference type="EMBL" id="SHM99721.1"/>
    </source>
</evidence>
<keyword evidence="5" id="KW-1185">Reference proteome</keyword>
<name>A0A1M7N875_9GAMM</name>
<dbReference type="AlphaFoldDB" id="A0A1M7N875"/>
<dbReference type="RefSeq" id="WP_073268181.1">
    <property type="nucleotide sequence ID" value="NZ_FRBQ01000011.1"/>
</dbReference>
<proteinExistence type="predicted"/>
<dbReference type="EMBL" id="FRBQ01000011">
    <property type="protein sequence ID" value="SHM99721.1"/>
    <property type="molecule type" value="Genomic_DNA"/>
</dbReference>
<dbReference type="SMART" id="SM00448">
    <property type="entry name" value="REC"/>
    <property type="match status" value="1"/>
</dbReference>
<dbReference type="InterPro" id="IPR036457">
    <property type="entry name" value="PPM-type-like_dom_sf"/>
</dbReference>
<dbReference type="Proteomes" id="UP000184305">
    <property type="component" value="Unassembled WGS sequence"/>
</dbReference>
<dbReference type="GO" id="GO:0016301">
    <property type="term" value="F:kinase activity"/>
    <property type="evidence" value="ECO:0007669"/>
    <property type="project" value="UniProtKB-KW"/>
</dbReference>
<keyword evidence="4" id="KW-0808">Transferase</keyword>
<keyword evidence="1" id="KW-0378">Hydrolase</keyword>
<dbReference type="PANTHER" id="PTHR43156">
    <property type="entry name" value="STAGE II SPORULATION PROTEIN E-RELATED"/>
    <property type="match status" value="1"/>
</dbReference>
<dbReference type="CDD" id="cd16936">
    <property type="entry name" value="HATPase_RsbW-like"/>
    <property type="match status" value="1"/>
</dbReference>
<dbReference type="OrthoDB" id="9811749at2"/>
<dbReference type="Pfam" id="PF07228">
    <property type="entry name" value="SpoIIE"/>
    <property type="match status" value="1"/>
</dbReference>
<evidence type="ECO:0000256" key="2">
    <source>
        <dbReference type="PROSITE-ProRule" id="PRU00169"/>
    </source>
</evidence>